<keyword evidence="7" id="KW-0520">NAD</keyword>
<dbReference type="RefSeq" id="YP_009258850.1">
    <property type="nucleotide sequence ID" value="NC_030363.1"/>
</dbReference>
<comment type="similarity">
    <text evidence="2">Belongs to the complex I subunit 4L family.</text>
</comment>
<sequence length="98" mass="11333">MLFKLLKLIFCVLMCLSGIVSFFFNRSHLLLMLMSLEFIMLAVFLLLVYNLGVFGYEYYFLIIYMTFSVVEGVLGLTLLVNVVKLYGNDYTSSISVLW</sequence>
<evidence type="ECO:0000256" key="4">
    <source>
        <dbReference type="ARBA" id="ARBA00022692"/>
    </source>
</evidence>
<evidence type="ECO:0000256" key="1">
    <source>
        <dbReference type="ARBA" id="ARBA00004141"/>
    </source>
</evidence>
<dbReference type="GeneID" id="27985400"/>
<evidence type="ECO:0000256" key="8">
    <source>
        <dbReference type="ARBA" id="ARBA00023136"/>
    </source>
</evidence>
<keyword evidence="12" id="KW-0496">Mitochondrion</keyword>
<dbReference type="GO" id="GO:0008137">
    <property type="term" value="F:NADH dehydrogenase (ubiquinone) activity"/>
    <property type="evidence" value="ECO:0007669"/>
    <property type="project" value="UniProtKB-EC"/>
</dbReference>
<evidence type="ECO:0000256" key="11">
    <source>
        <dbReference type="SAM" id="Phobius"/>
    </source>
</evidence>
<geneLocation type="mitochondrion" evidence="12"/>
<dbReference type="AlphaFoldDB" id="A0A172DYW1"/>
<keyword evidence="4 11" id="KW-0812">Transmembrane</keyword>
<reference evidence="12" key="1">
    <citation type="submission" date="2012-03" db="EMBL/GenBank/DDBJ databases">
        <authorList>
            <person name="Mohankumar C."/>
            <person name="Salini B."/>
            <person name="Harish M."/>
            <person name="Sooraj B."/>
        </authorList>
    </citation>
    <scope>NUCLEOTIDE SEQUENCE</scope>
</reference>
<gene>
    <name evidence="12" type="primary">ND4L</name>
</gene>
<evidence type="ECO:0000256" key="5">
    <source>
        <dbReference type="ARBA" id="ARBA00022967"/>
    </source>
</evidence>
<evidence type="ECO:0000256" key="9">
    <source>
        <dbReference type="ARBA" id="ARBA00031586"/>
    </source>
</evidence>
<dbReference type="Gene3D" id="1.10.287.3510">
    <property type="match status" value="1"/>
</dbReference>
<accession>A0A172DYW1</accession>
<dbReference type="InterPro" id="IPR039428">
    <property type="entry name" value="NUOK/Mnh_C1-like"/>
</dbReference>
<name>A0A172DYW1_9HEMI</name>
<evidence type="ECO:0000256" key="3">
    <source>
        <dbReference type="ARBA" id="ARBA00016612"/>
    </source>
</evidence>
<dbReference type="GO" id="GO:0016020">
    <property type="term" value="C:membrane"/>
    <property type="evidence" value="ECO:0007669"/>
    <property type="project" value="UniProtKB-SubCell"/>
</dbReference>
<dbReference type="Pfam" id="PF00420">
    <property type="entry name" value="Oxidored_q2"/>
    <property type="match status" value="1"/>
</dbReference>
<dbReference type="CTD" id="4539"/>
<reference evidence="12" key="2">
    <citation type="journal article" date="2016" name="Sci. Rep.">
        <title>Rearrangement of mitochondrial tRNA genes in flat bugs (Hemiptera: Aradidae).</title>
        <authorList>
            <person name="Song F."/>
            <person name="Li H."/>
            <person name="Shao R."/>
            <person name="Shi A."/>
            <person name="Bai X."/>
            <person name="Zheng X."/>
            <person name="Heiss E."/>
            <person name="Cai W."/>
        </authorList>
    </citation>
    <scope>NUCLEOTIDE SEQUENCE</scope>
</reference>
<comment type="subcellular location">
    <subcellularLocation>
        <location evidence="1">Membrane</location>
        <topology evidence="1">Multi-pass membrane protein</topology>
    </subcellularLocation>
</comment>
<evidence type="ECO:0000256" key="10">
    <source>
        <dbReference type="ARBA" id="ARBA00049551"/>
    </source>
</evidence>
<evidence type="ECO:0000256" key="7">
    <source>
        <dbReference type="ARBA" id="ARBA00023027"/>
    </source>
</evidence>
<keyword evidence="8 11" id="KW-0472">Membrane</keyword>
<proteinExistence type="inferred from homology"/>
<organism evidence="12">
    <name type="scientific">Libiocoris heissi</name>
    <dbReference type="NCBI Taxonomy" id="1176477"/>
    <lineage>
        <taxon>Eukaryota</taxon>
        <taxon>Metazoa</taxon>
        <taxon>Ecdysozoa</taxon>
        <taxon>Arthropoda</taxon>
        <taxon>Hexapoda</taxon>
        <taxon>Insecta</taxon>
        <taxon>Pterygota</taxon>
        <taxon>Neoptera</taxon>
        <taxon>Paraneoptera</taxon>
        <taxon>Hemiptera</taxon>
        <taxon>Heteroptera</taxon>
        <taxon>Panheteroptera</taxon>
        <taxon>Pentatomomorpha</taxon>
        <taxon>Aradoidea</taxon>
        <taxon>Aradidae</taxon>
        <taxon>Carventinae</taxon>
        <taxon>Libiocoris</taxon>
    </lineage>
</organism>
<evidence type="ECO:0000256" key="6">
    <source>
        <dbReference type="ARBA" id="ARBA00022989"/>
    </source>
</evidence>
<evidence type="ECO:0000256" key="2">
    <source>
        <dbReference type="ARBA" id="ARBA00010519"/>
    </source>
</evidence>
<comment type="catalytic activity">
    <reaction evidence="10">
        <text>a ubiquinone + NADH + 5 H(+)(in) = a ubiquinol + NAD(+) + 4 H(+)(out)</text>
        <dbReference type="Rhea" id="RHEA:29091"/>
        <dbReference type="Rhea" id="RHEA-COMP:9565"/>
        <dbReference type="Rhea" id="RHEA-COMP:9566"/>
        <dbReference type="ChEBI" id="CHEBI:15378"/>
        <dbReference type="ChEBI" id="CHEBI:16389"/>
        <dbReference type="ChEBI" id="CHEBI:17976"/>
        <dbReference type="ChEBI" id="CHEBI:57540"/>
        <dbReference type="ChEBI" id="CHEBI:57945"/>
        <dbReference type="EC" id="7.1.1.2"/>
    </reaction>
</comment>
<protein>
    <recommendedName>
        <fullName evidence="3">NADH-ubiquinone oxidoreductase chain 4L</fullName>
    </recommendedName>
    <alternativeName>
        <fullName evidence="9">NADH dehydrogenase subunit 4L</fullName>
    </alternativeName>
</protein>
<evidence type="ECO:0000313" key="12">
    <source>
        <dbReference type="EMBL" id="AFI54715.1"/>
    </source>
</evidence>
<feature type="transmembrane region" description="Helical" evidence="11">
    <location>
        <begin position="6"/>
        <end position="24"/>
    </location>
</feature>
<keyword evidence="5" id="KW-1278">Translocase</keyword>
<keyword evidence="6 11" id="KW-1133">Transmembrane helix</keyword>
<dbReference type="EMBL" id="JQ780819">
    <property type="protein sequence ID" value="AFI54715.1"/>
    <property type="molecule type" value="Genomic_DNA"/>
</dbReference>
<feature type="transmembrane region" description="Helical" evidence="11">
    <location>
        <begin position="31"/>
        <end position="52"/>
    </location>
</feature>
<feature type="transmembrane region" description="Helical" evidence="11">
    <location>
        <begin position="58"/>
        <end position="83"/>
    </location>
</feature>